<gene>
    <name evidence="1" type="ORF">ACFFHM_21495</name>
</gene>
<protein>
    <submittedName>
        <fullName evidence="1">Uncharacterized protein</fullName>
    </submittedName>
</protein>
<reference evidence="1 2" key="1">
    <citation type="submission" date="2024-09" db="EMBL/GenBank/DDBJ databases">
        <authorList>
            <person name="Sun Q."/>
            <person name="Mori K."/>
        </authorList>
    </citation>
    <scope>NUCLEOTIDE SEQUENCE [LARGE SCALE GENOMIC DNA]</scope>
    <source>
        <strain evidence="1 2">NCAIM B.02610</strain>
    </source>
</reference>
<proteinExistence type="predicted"/>
<dbReference type="EMBL" id="JBHLUX010000090">
    <property type="protein sequence ID" value="MFC0472993.1"/>
    <property type="molecule type" value="Genomic_DNA"/>
</dbReference>
<comment type="caution">
    <text evidence="1">The sequence shown here is derived from an EMBL/GenBank/DDBJ whole genome shotgun (WGS) entry which is preliminary data.</text>
</comment>
<name>A0ABV6KLY3_9BACI</name>
<organism evidence="1 2">
    <name type="scientific">Halalkalibacter kiskunsagensis</name>
    <dbReference type="NCBI Taxonomy" id="1548599"/>
    <lineage>
        <taxon>Bacteria</taxon>
        <taxon>Bacillati</taxon>
        <taxon>Bacillota</taxon>
        <taxon>Bacilli</taxon>
        <taxon>Bacillales</taxon>
        <taxon>Bacillaceae</taxon>
        <taxon>Halalkalibacter</taxon>
    </lineage>
</organism>
<dbReference type="Proteomes" id="UP001589838">
    <property type="component" value="Unassembled WGS sequence"/>
</dbReference>
<keyword evidence="2" id="KW-1185">Reference proteome</keyword>
<evidence type="ECO:0000313" key="2">
    <source>
        <dbReference type="Proteomes" id="UP001589838"/>
    </source>
</evidence>
<accession>A0ABV6KLY3</accession>
<evidence type="ECO:0000313" key="1">
    <source>
        <dbReference type="EMBL" id="MFC0472993.1"/>
    </source>
</evidence>
<sequence>MNKVGIAIVGVIVLAISVYFVPFHEDTIEEATLSTEVLETEEINATNNLEKPKDNYTTELIEKENGSSVMSVEGMNKQVAYQVGAETQVKSIIAEQHEYLNELAGWGNAEELDLLALEKDQEWQQLKDDIDWLQKSGFAESDVLIDMENALEFLTVATTGDSMSLRYLHRIFHDLDANMNGQEVDKIWDVTHAFGTESQQEQLLAYLTSEGN</sequence>
<dbReference type="RefSeq" id="WP_335961221.1">
    <property type="nucleotide sequence ID" value="NZ_JAXBLX010000015.1"/>
</dbReference>